<reference evidence="2 3" key="1">
    <citation type="submission" date="2024-09" db="EMBL/GenBank/DDBJ databases">
        <title>Genome sequencing and assembly of Phytophthora oleae, isolate VK10A, causative agent of rot of olive drupes.</title>
        <authorList>
            <person name="Conti Taguali S."/>
            <person name="Riolo M."/>
            <person name="La Spada F."/>
            <person name="Cacciola S.O."/>
            <person name="Dionisio G."/>
        </authorList>
    </citation>
    <scope>NUCLEOTIDE SEQUENCE [LARGE SCALE GENOMIC DNA]</scope>
    <source>
        <strain evidence="2 3">VK10A</strain>
    </source>
</reference>
<evidence type="ECO:0000256" key="1">
    <source>
        <dbReference type="SAM" id="Phobius"/>
    </source>
</evidence>
<organism evidence="2 3">
    <name type="scientific">Phytophthora oleae</name>
    <dbReference type="NCBI Taxonomy" id="2107226"/>
    <lineage>
        <taxon>Eukaryota</taxon>
        <taxon>Sar</taxon>
        <taxon>Stramenopiles</taxon>
        <taxon>Oomycota</taxon>
        <taxon>Peronosporomycetes</taxon>
        <taxon>Peronosporales</taxon>
        <taxon>Peronosporaceae</taxon>
        <taxon>Phytophthora</taxon>
    </lineage>
</organism>
<accession>A0ABD3F5M9</accession>
<comment type="caution">
    <text evidence="2">The sequence shown here is derived from an EMBL/GenBank/DDBJ whole genome shotgun (WGS) entry which is preliminary data.</text>
</comment>
<evidence type="ECO:0000313" key="2">
    <source>
        <dbReference type="EMBL" id="KAL3661806.1"/>
    </source>
</evidence>
<keyword evidence="3" id="KW-1185">Reference proteome</keyword>
<gene>
    <name evidence="2" type="ORF">V7S43_013100</name>
</gene>
<feature type="transmembrane region" description="Helical" evidence="1">
    <location>
        <begin position="28"/>
        <end position="45"/>
    </location>
</feature>
<keyword evidence="1" id="KW-0812">Transmembrane</keyword>
<evidence type="ECO:0000313" key="3">
    <source>
        <dbReference type="Proteomes" id="UP001632037"/>
    </source>
</evidence>
<keyword evidence="1" id="KW-0472">Membrane</keyword>
<proteinExistence type="predicted"/>
<sequence length="93" mass="10764">MVYVMYNGKRCITVEALLLTGYLYYGEHIYPASAVMMLLLARLMPRKMIRTFNMLLLRWHVDEKEGTLSPTMSCTWYTASKENHQWAGATPLA</sequence>
<keyword evidence="1" id="KW-1133">Transmembrane helix</keyword>
<dbReference type="Proteomes" id="UP001632037">
    <property type="component" value="Unassembled WGS sequence"/>
</dbReference>
<dbReference type="EMBL" id="JBIMZQ010000034">
    <property type="protein sequence ID" value="KAL3661806.1"/>
    <property type="molecule type" value="Genomic_DNA"/>
</dbReference>
<protein>
    <submittedName>
        <fullName evidence="2">Uncharacterized protein</fullName>
    </submittedName>
</protein>
<dbReference type="AlphaFoldDB" id="A0ABD3F5M9"/>
<name>A0ABD3F5M9_9STRA</name>